<keyword evidence="1" id="KW-0732">Signal</keyword>
<organism evidence="2 3">
    <name type="scientific">Chrysochromulina tobinii</name>
    <dbReference type="NCBI Taxonomy" id="1460289"/>
    <lineage>
        <taxon>Eukaryota</taxon>
        <taxon>Haptista</taxon>
        <taxon>Haptophyta</taxon>
        <taxon>Prymnesiophyceae</taxon>
        <taxon>Prymnesiales</taxon>
        <taxon>Chrysochromulinaceae</taxon>
        <taxon>Chrysochromulina</taxon>
    </lineage>
</organism>
<evidence type="ECO:0000313" key="2">
    <source>
        <dbReference type="EMBL" id="KOO23475.1"/>
    </source>
</evidence>
<accession>A0A0M0JAI2</accession>
<keyword evidence="3" id="KW-1185">Reference proteome</keyword>
<name>A0A0M0JAI2_9EUKA</name>
<dbReference type="EMBL" id="JWZX01003188">
    <property type="protein sequence ID" value="KOO23475.1"/>
    <property type="molecule type" value="Genomic_DNA"/>
</dbReference>
<reference evidence="3" key="1">
    <citation type="journal article" date="2015" name="PLoS Genet.">
        <title>Genome Sequence and Transcriptome Analyses of Chrysochromulina tobin: Metabolic Tools for Enhanced Algal Fitness in the Prominent Order Prymnesiales (Haptophyceae).</title>
        <authorList>
            <person name="Hovde B.T."/>
            <person name="Deodato C.R."/>
            <person name="Hunsperger H.M."/>
            <person name="Ryken S.A."/>
            <person name="Yost W."/>
            <person name="Jha R.K."/>
            <person name="Patterson J."/>
            <person name="Monnat R.J. Jr."/>
            <person name="Barlow S.B."/>
            <person name="Starkenburg S.R."/>
            <person name="Cattolico R.A."/>
        </authorList>
    </citation>
    <scope>NUCLEOTIDE SEQUENCE</scope>
    <source>
        <strain evidence="3">CCMP291</strain>
    </source>
</reference>
<evidence type="ECO:0000313" key="3">
    <source>
        <dbReference type="Proteomes" id="UP000037460"/>
    </source>
</evidence>
<comment type="caution">
    <text evidence="2">The sequence shown here is derived from an EMBL/GenBank/DDBJ whole genome shotgun (WGS) entry which is preliminary data.</text>
</comment>
<feature type="signal peptide" evidence="1">
    <location>
        <begin position="1"/>
        <end position="20"/>
    </location>
</feature>
<proteinExistence type="predicted"/>
<gene>
    <name evidence="2" type="ORF">Ctob_002380</name>
</gene>
<sequence length="339" mass="36448">MLRRFGRLCLALLRMASVLALDTGTHNARSERLHAVVTAWLRETPTDVIQDGGIKLVPKLEPAETAVMSFLRPPQPPSYHPHTGCIAGQTICYPSPNLMKSFIQFNPGPLVVEYGSFMGEATQALAQAVADAQTTWGTLPTKVLAIDSFDSTTGYQGVFMNPWTWVAPPAVRVAAASAPPHPTPYYQFLVNMGVTDATKERVVPFPLLAPDALTRARLLGTANPAARPRLIYVNPVGASLKHDLPVLWRLLACGGTMAGAGYHLPDVQPEVDAFAASKAGALLEAFVVHAPGAGKYEKLEHEFSHEGLIANRKSNVSFWRFRAKPCVGETGTSAAGSSK</sequence>
<feature type="chain" id="PRO_5005601719" evidence="1">
    <location>
        <begin position="21"/>
        <end position="339"/>
    </location>
</feature>
<protein>
    <submittedName>
        <fullName evidence="2">Uncharacterized protein</fullName>
    </submittedName>
</protein>
<dbReference type="AlphaFoldDB" id="A0A0M0JAI2"/>
<dbReference type="Proteomes" id="UP000037460">
    <property type="component" value="Unassembled WGS sequence"/>
</dbReference>
<evidence type="ECO:0000256" key="1">
    <source>
        <dbReference type="SAM" id="SignalP"/>
    </source>
</evidence>